<accession>A0A841T0Q9</accession>
<comment type="caution">
    <text evidence="4">The sequence shown here is derived from an EMBL/GenBank/DDBJ whole genome shotgun (WGS) entry which is preliminary data.</text>
</comment>
<dbReference type="SUPFAM" id="SSF48557">
    <property type="entry name" value="L-aspartase-like"/>
    <property type="match status" value="1"/>
</dbReference>
<dbReference type="RefSeq" id="WP_185121364.1">
    <property type="nucleotide sequence ID" value="NZ_JACJVQ010000017.1"/>
</dbReference>
<protein>
    <recommendedName>
        <fullName evidence="3">Fumarate lyase N-terminal domain-containing protein</fullName>
    </recommendedName>
</protein>
<dbReference type="AlphaFoldDB" id="A0A841T0Q9"/>
<dbReference type="InterPro" id="IPR022761">
    <property type="entry name" value="Fumarate_lyase_N"/>
</dbReference>
<dbReference type="PANTHER" id="PTHR42696">
    <property type="entry name" value="ASPARTATE AMMONIA-LYASE"/>
    <property type="match status" value="1"/>
</dbReference>
<evidence type="ECO:0000313" key="4">
    <source>
        <dbReference type="EMBL" id="MBB6636135.1"/>
    </source>
</evidence>
<sequence length="361" mass="39772">MAISMRKEIDSLGPLNIPSYAYYGIRTMRAHLSFPSVSLPLHKELIVTLAQVKKAAAVANIRMGKLPRKLGGVMVLATDEVIRGLHTQNFILDSLHGGSSEAFNANMNEVIANRALELLLENKGDYRLCSPQEHVNLSQSAECTVSLAIRVALHRQVAHLARELEKLKARFSRLERRSILSEEKRLYAGVVRNLRAHRDRLQAPVDRLLGVRVMPVFLEDYLDDAFLPRMFSLLSESLQLDLRLIREPAEAADDGILPELSASLSKLSSALAKLCTKLLRAPLAKDGETMPERLETLRQVALQLAGNHRIVATASLLPAGTPQASPYVANTLLQSVTLLEHALFCLGGIVTMLEAAAEEKS</sequence>
<keyword evidence="2" id="KW-0175">Coiled coil</keyword>
<evidence type="ECO:0000259" key="3">
    <source>
        <dbReference type="Pfam" id="PF00206"/>
    </source>
</evidence>
<name>A0A841T0Q9_9BACL</name>
<dbReference type="EMBL" id="JACJVQ010000017">
    <property type="protein sequence ID" value="MBB6636135.1"/>
    <property type="molecule type" value="Genomic_DNA"/>
</dbReference>
<organism evidence="4 5">
    <name type="scientific">Cohnella thailandensis</name>
    <dbReference type="NCBI Taxonomy" id="557557"/>
    <lineage>
        <taxon>Bacteria</taxon>
        <taxon>Bacillati</taxon>
        <taxon>Bacillota</taxon>
        <taxon>Bacilli</taxon>
        <taxon>Bacillales</taxon>
        <taxon>Paenibacillaceae</taxon>
        <taxon>Cohnella</taxon>
    </lineage>
</organism>
<dbReference type="InterPro" id="IPR024083">
    <property type="entry name" value="Fumarase/histidase_N"/>
</dbReference>
<dbReference type="InterPro" id="IPR051546">
    <property type="entry name" value="Aspartate_Ammonia-Lyase"/>
</dbReference>
<dbReference type="Gene3D" id="1.10.275.10">
    <property type="entry name" value="Fumarase/aspartase (N-terminal domain)"/>
    <property type="match status" value="1"/>
</dbReference>
<evidence type="ECO:0000313" key="5">
    <source>
        <dbReference type="Proteomes" id="UP000535838"/>
    </source>
</evidence>
<keyword evidence="5" id="KW-1185">Reference proteome</keyword>
<gene>
    <name evidence="4" type="ORF">H7B67_18595</name>
</gene>
<evidence type="ECO:0000256" key="1">
    <source>
        <dbReference type="ARBA" id="ARBA00023239"/>
    </source>
</evidence>
<feature type="coiled-coil region" evidence="2">
    <location>
        <begin position="150"/>
        <end position="184"/>
    </location>
</feature>
<proteinExistence type="predicted"/>
<dbReference type="PANTHER" id="PTHR42696:SF2">
    <property type="entry name" value="ASPARTATE AMMONIA-LYASE"/>
    <property type="match status" value="1"/>
</dbReference>
<reference evidence="4 5" key="1">
    <citation type="submission" date="2020-08" db="EMBL/GenBank/DDBJ databases">
        <title>Cohnella phylogeny.</title>
        <authorList>
            <person name="Dunlap C."/>
        </authorList>
    </citation>
    <scope>NUCLEOTIDE SEQUENCE [LARGE SCALE GENOMIC DNA]</scope>
    <source>
        <strain evidence="4 5">DSM 25241</strain>
    </source>
</reference>
<dbReference type="InterPro" id="IPR008948">
    <property type="entry name" value="L-Aspartase-like"/>
</dbReference>
<dbReference type="GO" id="GO:0005829">
    <property type="term" value="C:cytosol"/>
    <property type="evidence" value="ECO:0007669"/>
    <property type="project" value="TreeGrafter"/>
</dbReference>
<dbReference type="GO" id="GO:0006531">
    <property type="term" value="P:aspartate metabolic process"/>
    <property type="evidence" value="ECO:0007669"/>
    <property type="project" value="TreeGrafter"/>
</dbReference>
<dbReference type="Pfam" id="PF00206">
    <property type="entry name" value="Lyase_1"/>
    <property type="match status" value="1"/>
</dbReference>
<feature type="domain" description="Fumarate lyase N-terminal" evidence="3">
    <location>
        <begin position="41"/>
        <end position="173"/>
    </location>
</feature>
<keyword evidence="1" id="KW-0456">Lyase</keyword>
<dbReference type="Proteomes" id="UP000535838">
    <property type="component" value="Unassembled WGS sequence"/>
</dbReference>
<dbReference type="GO" id="GO:0008797">
    <property type="term" value="F:aspartate ammonia-lyase activity"/>
    <property type="evidence" value="ECO:0007669"/>
    <property type="project" value="TreeGrafter"/>
</dbReference>
<evidence type="ECO:0000256" key="2">
    <source>
        <dbReference type="SAM" id="Coils"/>
    </source>
</evidence>